<organism evidence="9">
    <name type="scientific">Hynobius retardatus</name>
    <name type="common">Japanese salamander</name>
    <dbReference type="NCBI Taxonomy" id="36312"/>
    <lineage>
        <taxon>Eukaryota</taxon>
        <taxon>Metazoa</taxon>
        <taxon>Chordata</taxon>
        <taxon>Craniata</taxon>
        <taxon>Vertebrata</taxon>
        <taxon>Euteleostomi</taxon>
        <taxon>Amphibia</taxon>
        <taxon>Batrachia</taxon>
        <taxon>Caudata</taxon>
        <taxon>Cryptobranchoidea</taxon>
        <taxon>Hynobiidae</taxon>
        <taxon>Hynobius</taxon>
        <taxon>Satobius</taxon>
    </lineage>
</organism>
<dbReference type="AlphaFoldDB" id="Q9PVL8"/>
<keyword evidence="6" id="KW-0408">Iron</keyword>
<sequence length="147" mass="16006">MVHWTAEEKAAISSVWKQVNVESDGQEALARLLIVYPWTQRYFSSFGDLSSPAAICANAKVRAHGKKVLSALGAGANHLDDIKGNFADLSKLHADTLHVDPNNFLLLANCLVIVLARKLGAAFNPQVHAAWEKFLAVSTAALSRNYH</sequence>
<comment type="similarity">
    <text evidence="1 7">Belongs to the globin family.</text>
</comment>
<evidence type="ECO:0000313" key="9">
    <source>
        <dbReference type="EMBL" id="BAA86390.1"/>
    </source>
</evidence>
<evidence type="ECO:0000256" key="2">
    <source>
        <dbReference type="ARBA" id="ARBA00022448"/>
    </source>
</evidence>
<dbReference type="InterPro" id="IPR000971">
    <property type="entry name" value="Globin"/>
</dbReference>
<dbReference type="Gene3D" id="1.10.490.10">
    <property type="entry name" value="Globins"/>
    <property type="match status" value="1"/>
</dbReference>
<accession>Q9PVL8</accession>
<dbReference type="InterPro" id="IPR012292">
    <property type="entry name" value="Globin/Proto"/>
</dbReference>
<keyword evidence="3 7" id="KW-0349">Heme</keyword>
<evidence type="ECO:0000256" key="5">
    <source>
        <dbReference type="ARBA" id="ARBA00022723"/>
    </source>
</evidence>
<reference evidence="9" key="1">
    <citation type="journal article" date="1999" name="Dev. Genes Evol.">
        <title>Erythropoiesis and unexpected expression pattern of globin genes in the salamander Hynobius retardatus.</title>
        <authorList>
            <person name="Yamaguchi M."/>
            <person name="Takahashi H."/>
            <person name="Wakahara M."/>
        </authorList>
    </citation>
    <scope>NUCLEOTIDE SEQUENCE</scope>
</reference>
<dbReference type="InterPro" id="IPR002337">
    <property type="entry name" value="Hemoglobin_b"/>
</dbReference>
<dbReference type="GO" id="GO:0072562">
    <property type="term" value="C:blood microparticle"/>
    <property type="evidence" value="ECO:0007669"/>
    <property type="project" value="TreeGrafter"/>
</dbReference>
<keyword evidence="4 7" id="KW-0561">Oxygen transport</keyword>
<dbReference type="CDD" id="cd08925">
    <property type="entry name" value="Hb-beta-like"/>
    <property type="match status" value="1"/>
</dbReference>
<dbReference type="GO" id="GO:0031720">
    <property type="term" value="F:haptoglobin binding"/>
    <property type="evidence" value="ECO:0007669"/>
    <property type="project" value="TreeGrafter"/>
</dbReference>
<dbReference type="InterPro" id="IPR009050">
    <property type="entry name" value="Globin-like_sf"/>
</dbReference>
<dbReference type="Pfam" id="PF00042">
    <property type="entry name" value="Globin"/>
    <property type="match status" value="1"/>
</dbReference>
<dbReference type="PANTHER" id="PTHR11442:SF7">
    <property type="entry name" value="HEMOGLOBIN SUBUNIT EPSILON"/>
    <property type="match status" value="1"/>
</dbReference>
<evidence type="ECO:0000256" key="4">
    <source>
        <dbReference type="ARBA" id="ARBA00022621"/>
    </source>
</evidence>
<dbReference type="GO" id="GO:0046872">
    <property type="term" value="F:metal ion binding"/>
    <property type="evidence" value="ECO:0007669"/>
    <property type="project" value="UniProtKB-KW"/>
</dbReference>
<dbReference type="GO" id="GO:0019825">
    <property type="term" value="F:oxygen binding"/>
    <property type="evidence" value="ECO:0007669"/>
    <property type="project" value="InterPro"/>
</dbReference>
<evidence type="ECO:0000256" key="6">
    <source>
        <dbReference type="ARBA" id="ARBA00023004"/>
    </source>
</evidence>
<dbReference type="GO" id="GO:0005833">
    <property type="term" value="C:hemoglobin complex"/>
    <property type="evidence" value="ECO:0007669"/>
    <property type="project" value="InterPro"/>
</dbReference>
<dbReference type="PRINTS" id="PR00814">
    <property type="entry name" value="BETAHAEM"/>
</dbReference>
<evidence type="ECO:0000256" key="7">
    <source>
        <dbReference type="RuleBase" id="RU000356"/>
    </source>
</evidence>
<dbReference type="GO" id="GO:0031838">
    <property type="term" value="C:haptoglobin-hemoglobin complex"/>
    <property type="evidence" value="ECO:0007669"/>
    <property type="project" value="TreeGrafter"/>
</dbReference>
<evidence type="ECO:0000256" key="3">
    <source>
        <dbReference type="ARBA" id="ARBA00022617"/>
    </source>
</evidence>
<dbReference type="GO" id="GO:0020037">
    <property type="term" value="F:heme binding"/>
    <property type="evidence" value="ECO:0007669"/>
    <property type="project" value="InterPro"/>
</dbReference>
<dbReference type="GO" id="GO:0042744">
    <property type="term" value="P:hydrogen peroxide catabolic process"/>
    <property type="evidence" value="ECO:0007669"/>
    <property type="project" value="TreeGrafter"/>
</dbReference>
<dbReference type="GO" id="GO:0005344">
    <property type="term" value="F:oxygen carrier activity"/>
    <property type="evidence" value="ECO:0007669"/>
    <property type="project" value="UniProtKB-KW"/>
</dbReference>
<keyword evidence="2 7" id="KW-0813">Transport</keyword>
<dbReference type="GO" id="GO:0043177">
    <property type="term" value="F:organic acid binding"/>
    <property type="evidence" value="ECO:0007669"/>
    <property type="project" value="TreeGrafter"/>
</dbReference>
<evidence type="ECO:0000256" key="1">
    <source>
        <dbReference type="ARBA" id="ARBA00008705"/>
    </source>
</evidence>
<dbReference type="PANTHER" id="PTHR11442">
    <property type="entry name" value="HEMOGLOBIN FAMILY MEMBER"/>
    <property type="match status" value="1"/>
</dbReference>
<dbReference type="EMBL" id="AB034757">
    <property type="protein sequence ID" value="BAA86390.1"/>
    <property type="molecule type" value="mRNA"/>
</dbReference>
<name>Q9PVL8_HYNRE</name>
<dbReference type="FunFam" id="1.10.490.10:FF:000001">
    <property type="entry name" value="Hemoglobin subunit beta"/>
    <property type="match status" value="1"/>
</dbReference>
<keyword evidence="5" id="KW-0479">Metal-binding</keyword>
<dbReference type="GO" id="GO:0004601">
    <property type="term" value="F:peroxidase activity"/>
    <property type="evidence" value="ECO:0007669"/>
    <property type="project" value="TreeGrafter"/>
</dbReference>
<proteinExistence type="evidence at transcript level"/>
<protein>
    <submittedName>
        <fullName evidence="9">Larval beta-globin</fullName>
    </submittedName>
</protein>
<dbReference type="InterPro" id="IPR050056">
    <property type="entry name" value="Hemoglobin_oxygen_transport"/>
</dbReference>
<evidence type="ECO:0000259" key="8">
    <source>
        <dbReference type="PROSITE" id="PS01033"/>
    </source>
</evidence>
<dbReference type="SUPFAM" id="SSF46458">
    <property type="entry name" value="Globin-like"/>
    <property type="match status" value="1"/>
</dbReference>
<dbReference type="PROSITE" id="PS01033">
    <property type="entry name" value="GLOBIN"/>
    <property type="match status" value="1"/>
</dbReference>
<feature type="domain" description="Globin" evidence="8">
    <location>
        <begin position="3"/>
        <end position="147"/>
    </location>
</feature>